<dbReference type="STRING" id="1267768.BV394_03305"/>
<reference evidence="2 3" key="1">
    <citation type="submission" date="2017-01" db="EMBL/GenBank/DDBJ databases">
        <title>Genomic analysis of Xuhuaishuia manganoxidans DY6-4.</title>
        <authorList>
            <person name="Wang X."/>
        </authorList>
    </citation>
    <scope>NUCLEOTIDE SEQUENCE [LARGE SCALE GENOMIC DNA]</scope>
    <source>
        <strain evidence="2 3">DY6-4</strain>
    </source>
</reference>
<keyword evidence="3" id="KW-1185">Reference proteome</keyword>
<dbReference type="Pfam" id="PF05159">
    <property type="entry name" value="Capsule_synth"/>
    <property type="match status" value="4"/>
</dbReference>
<protein>
    <submittedName>
        <fullName evidence="2">Beta-3-deoxy-D-manno-oct-2-ulosonic acid transferase</fullName>
    </submittedName>
</protein>
<gene>
    <name evidence="2" type="ORF">BV394_03305</name>
</gene>
<feature type="compositionally biased region" description="Pro residues" evidence="1">
    <location>
        <begin position="1"/>
        <end position="11"/>
    </location>
</feature>
<evidence type="ECO:0000313" key="2">
    <source>
        <dbReference type="EMBL" id="APX88876.1"/>
    </source>
</evidence>
<keyword evidence="2" id="KW-0808">Transferase</keyword>
<feature type="region of interest" description="Disordered" evidence="1">
    <location>
        <begin position="1"/>
        <end position="20"/>
    </location>
</feature>
<dbReference type="RefSeq" id="WP_076978899.1">
    <property type="nucleotide sequence ID" value="NZ_CP019124.1"/>
</dbReference>
<dbReference type="GO" id="GO:0016740">
    <property type="term" value="F:transferase activity"/>
    <property type="evidence" value="ECO:0007669"/>
    <property type="project" value="UniProtKB-KW"/>
</dbReference>
<dbReference type="GO" id="GO:0000271">
    <property type="term" value="P:polysaccharide biosynthetic process"/>
    <property type="evidence" value="ECO:0007669"/>
    <property type="project" value="InterPro"/>
</dbReference>
<evidence type="ECO:0000256" key="1">
    <source>
        <dbReference type="SAM" id="MobiDB-lite"/>
    </source>
</evidence>
<accession>A0A2M9DFM5</accession>
<evidence type="ECO:0000313" key="3">
    <source>
        <dbReference type="Proteomes" id="UP000187266"/>
    </source>
</evidence>
<organism evidence="2 3">
    <name type="scientific">Brevirhabdus pacifica</name>
    <dbReference type="NCBI Taxonomy" id="1267768"/>
    <lineage>
        <taxon>Bacteria</taxon>
        <taxon>Pseudomonadati</taxon>
        <taxon>Pseudomonadota</taxon>
        <taxon>Alphaproteobacteria</taxon>
        <taxon>Rhodobacterales</taxon>
        <taxon>Paracoccaceae</taxon>
        <taxon>Brevirhabdus</taxon>
    </lineage>
</organism>
<proteinExistence type="predicted"/>
<dbReference type="Proteomes" id="UP000187266">
    <property type="component" value="Chromosome"/>
</dbReference>
<sequence>MPPASQTPDPGPAGDGNAGPGARRLFVYSAGFLRQPRLRRILSLAGWQITPAVPPFKGSPFPLPGPDDAIGVWGHSPYAARGERAARLTGAPLVRIEDAFIRSLHPGRSGEPPLGLVIDRRGLYLDAGRTSDLEHLLRETPFDDAALLGRARDGIERLQAAEVSKYSAYDPHHPLPRPGYVLVIDQTRDDASIRLGGANASHFREMLFTARDEHPGARIVIKTHPETAAGHRPGHFGPEDVDNSTTLLSDPVSPWLLLRGAVAVYVVTSQMGFEAIMAGHRPHVFGQPFYAGWGLTQDLLPQQRRGRTLTRAQLFAGAMLLYPTWYDPHRDRLCEFETSLAAMEAAARAWRQDRFGHVAGGMRLWKRRPLQRIFGQYRRLRFAEGPALVRTARREGRPAMVWAGKATPELTEAARASKVPLVRVEDGFLRSRGLGAELVPPLSLVLDDLGIYYDPSGPSRLETLIRDAASLSDARRNRARALHDRILRAGLTKYNLGPGPDRAASAGRPHAPRILVPGQVEDDASILTGAGTVRTNLDLLRATRQANPGALILYKPHPDVAGGLRMGHVAPDEVLRHADELVEGVDAAALLTEGTEVWTMTSLLGFEALLRGLRVTCLGTPFYAGWGLTRDLGPVPDRRRREVSLEGLIHAALIDYPRYFDPVTGTACPPEVAVDRLAGGNLPRPGPLNRLTAKAQGALSSYAWLWR</sequence>
<accession>A0A1U7DFY7</accession>
<dbReference type="CDD" id="cd16439">
    <property type="entry name" value="beta_Kdo_transferase_KpsC_2"/>
    <property type="match status" value="1"/>
</dbReference>
<dbReference type="GO" id="GO:0015774">
    <property type="term" value="P:polysaccharide transport"/>
    <property type="evidence" value="ECO:0007669"/>
    <property type="project" value="InterPro"/>
</dbReference>
<dbReference type="InterPro" id="IPR007833">
    <property type="entry name" value="Capsule_polysaccharide_synth"/>
</dbReference>
<dbReference type="AlphaFoldDB" id="A0A1U7DFY7"/>
<dbReference type="CDD" id="cd16440">
    <property type="entry name" value="beta_Kdo_transferase_KpsC_1"/>
    <property type="match status" value="1"/>
</dbReference>
<dbReference type="EMBL" id="CP019124">
    <property type="protein sequence ID" value="APX88876.1"/>
    <property type="molecule type" value="Genomic_DNA"/>
</dbReference>
<dbReference type="OrthoDB" id="543755at2"/>
<name>A0A1U7DFY7_9RHOB</name>